<dbReference type="Pfam" id="PF10035">
    <property type="entry name" value="DUF2179"/>
    <property type="match status" value="1"/>
</dbReference>
<proteinExistence type="predicted"/>
<evidence type="ECO:0000256" key="5">
    <source>
        <dbReference type="ARBA" id="ARBA00023136"/>
    </source>
</evidence>
<dbReference type="Proteomes" id="UP000095651">
    <property type="component" value="Unassembled WGS sequence"/>
</dbReference>
<evidence type="ECO:0000256" key="2">
    <source>
        <dbReference type="ARBA" id="ARBA00022475"/>
    </source>
</evidence>
<evidence type="ECO:0000313" key="11">
    <source>
        <dbReference type="Proteomes" id="UP000261257"/>
    </source>
</evidence>
<organism evidence="8 10">
    <name type="scientific">Hungatella hathewayi</name>
    <dbReference type="NCBI Taxonomy" id="154046"/>
    <lineage>
        <taxon>Bacteria</taxon>
        <taxon>Bacillati</taxon>
        <taxon>Bacillota</taxon>
        <taxon>Clostridia</taxon>
        <taxon>Lachnospirales</taxon>
        <taxon>Lachnospiraceae</taxon>
        <taxon>Hungatella</taxon>
    </lineage>
</organism>
<dbReference type="EMBL" id="CYZE01000007">
    <property type="protein sequence ID" value="CUO49527.1"/>
    <property type="molecule type" value="Genomic_DNA"/>
</dbReference>
<feature type="transmembrane region" description="Helical" evidence="6">
    <location>
        <begin position="85"/>
        <end position="103"/>
    </location>
</feature>
<gene>
    <name evidence="9" type="ORF">DXC39_08410</name>
    <name evidence="8" type="ORF">ERS852407_02996</name>
</gene>
<feature type="transmembrane region" description="Helical" evidence="6">
    <location>
        <begin position="115"/>
        <end position="133"/>
    </location>
</feature>
<feature type="transmembrane region" description="Helical" evidence="6">
    <location>
        <begin position="158"/>
        <end position="177"/>
    </location>
</feature>
<dbReference type="InterPro" id="IPR015867">
    <property type="entry name" value="N-reg_PII/ATP_PRibTrfase_C"/>
</dbReference>
<dbReference type="AlphaFoldDB" id="A0A174FJ52"/>
<evidence type="ECO:0000256" key="4">
    <source>
        <dbReference type="ARBA" id="ARBA00022989"/>
    </source>
</evidence>
<evidence type="ECO:0000256" key="6">
    <source>
        <dbReference type="SAM" id="Phobius"/>
    </source>
</evidence>
<dbReference type="PIRSF" id="PIRSF006483">
    <property type="entry name" value="Membrane_protein_YitT"/>
    <property type="match status" value="1"/>
</dbReference>
<keyword evidence="4 6" id="KW-1133">Transmembrane helix</keyword>
<feature type="transmembrane region" description="Helical" evidence="6">
    <location>
        <begin position="12"/>
        <end position="33"/>
    </location>
</feature>
<accession>A0A174FJ52</accession>
<reference evidence="9 11" key="2">
    <citation type="submission" date="2018-08" db="EMBL/GenBank/DDBJ databases">
        <title>A genome reference for cultivated species of the human gut microbiota.</title>
        <authorList>
            <person name="Zou Y."/>
            <person name="Xue W."/>
            <person name="Luo G."/>
        </authorList>
    </citation>
    <scope>NUCLEOTIDE SEQUENCE [LARGE SCALE GENOMIC DNA]</scope>
    <source>
        <strain evidence="9 11">TF05-11AC</strain>
    </source>
</reference>
<keyword evidence="5 6" id="KW-0472">Membrane</keyword>
<dbReference type="Proteomes" id="UP000261257">
    <property type="component" value="Unassembled WGS sequence"/>
</dbReference>
<dbReference type="EMBL" id="QSSQ01000004">
    <property type="protein sequence ID" value="RGM07075.1"/>
    <property type="molecule type" value="Genomic_DNA"/>
</dbReference>
<evidence type="ECO:0000313" key="8">
    <source>
        <dbReference type="EMBL" id="CUO49527.1"/>
    </source>
</evidence>
<dbReference type="InterPro" id="IPR051461">
    <property type="entry name" value="UPF0750_membrane"/>
</dbReference>
<dbReference type="InterPro" id="IPR003740">
    <property type="entry name" value="YitT"/>
</dbReference>
<comment type="subcellular location">
    <subcellularLocation>
        <location evidence="1">Cell membrane</location>
        <topology evidence="1">Multi-pass membrane protein</topology>
    </subcellularLocation>
</comment>
<evidence type="ECO:0000256" key="3">
    <source>
        <dbReference type="ARBA" id="ARBA00022692"/>
    </source>
</evidence>
<reference evidence="8 10" key="1">
    <citation type="submission" date="2015-09" db="EMBL/GenBank/DDBJ databases">
        <authorList>
            <consortium name="Pathogen Informatics"/>
        </authorList>
    </citation>
    <scope>NUCLEOTIDE SEQUENCE [LARGE SCALE GENOMIC DNA]</scope>
    <source>
        <strain evidence="8 10">2789STDY5608850</strain>
    </source>
</reference>
<keyword evidence="2" id="KW-1003">Cell membrane</keyword>
<dbReference type="InterPro" id="IPR019264">
    <property type="entry name" value="DUF2179"/>
</dbReference>
<dbReference type="Pfam" id="PF02588">
    <property type="entry name" value="YitT_membrane"/>
    <property type="match status" value="1"/>
</dbReference>
<dbReference type="GO" id="GO:0005886">
    <property type="term" value="C:plasma membrane"/>
    <property type="evidence" value="ECO:0007669"/>
    <property type="project" value="UniProtKB-SubCell"/>
</dbReference>
<name>A0A174FJ52_9FIRM</name>
<dbReference type="Gene3D" id="3.30.70.120">
    <property type="match status" value="1"/>
</dbReference>
<dbReference type="RefSeq" id="WP_055656334.1">
    <property type="nucleotide sequence ID" value="NZ_CABIXC010000007.1"/>
</dbReference>
<dbReference type="PANTHER" id="PTHR33545:SF5">
    <property type="entry name" value="UPF0750 MEMBRANE PROTEIN YITT"/>
    <property type="match status" value="1"/>
</dbReference>
<evidence type="ECO:0000313" key="10">
    <source>
        <dbReference type="Proteomes" id="UP000095651"/>
    </source>
</evidence>
<dbReference type="PANTHER" id="PTHR33545">
    <property type="entry name" value="UPF0750 MEMBRANE PROTEIN YITT-RELATED"/>
    <property type="match status" value="1"/>
</dbReference>
<evidence type="ECO:0000256" key="1">
    <source>
        <dbReference type="ARBA" id="ARBA00004651"/>
    </source>
</evidence>
<keyword evidence="3 6" id="KW-0812">Transmembrane</keyword>
<feature type="domain" description="DUF2179" evidence="7">
    <location>
        <begin position="227"/>
        <end position="281"/>
    </location>
</feature>
<feature type="transmembrane region" description="Helical" evidence="6">
    <location>
        <begin position="61"/>
        <end position="78"/>
    </location>
</feature>
<protein>
    <submittedName>
        <fullName evidence="8">Transporter</fullName>
    </submittedName>
    <submittedName>
        <fullName evidence="9">YitT family protein</fullName>
    </submittedName>
</protein>
<evidence type="ECO:0000313" key="9">
    <source>
        <dbReference type="EMBL" id="RGM07075.1"/>
    </source>
</evidence>
<feature type="transmembrane region" description="Helical" evidence="6">
    <location>
        <begin position="183"/>
        <end position="201"/>
    </location>
</feature>
<evidence type="ECO:0000259" key="7">
    <source>
        <dbReference type="Pfam" id="PF10035"/>
    </source>
</evidence>
<sequence length="294" mass="32581">MKTEDGARLLKALFGTFLFAAGMNLLIVPAGLYSGGLMGISQMIRTALSGILPVKFGNTDAAGIIFFLINVPLLIFAWKMIGRRFLYKTIFCVFMQTIFLTVLPVNYSMIKDNPFAAAVVGGIICGYGVGLTLREGGSGGGQDVLGLCLMKHNNRLSVGKIALFINLVVYLWCAFQYQLETVVYSIVYVCVSSIVTDLIHLQNRCMGVIVVTEDCEMVNWIIDQYNRTATLLKGEGGYSGKSYYVVYTVLSGHEARMLEEYVKRNRMKAFITFTEIKRICGTFEKHLQAGGEKE</sequence>